<accession>A0A1T4LPH7</accession>
<dbReference type="GO" id="GO:0005737">
    <property type="term" value="C:cytoplasm"/>
    <property type="evidence" value="ECO:0007669"/>
    <property type="project" value="UniProtKB-SubCell"/>
</dbReference>
<evidence type="ECO:0000256" key="5">
    <source>
        <dbReference type="ARBA" id="ARBA00022490"/>
    </source>
</evidence>
<dbReference type="Pfam" id="PF02767">
    <property type="entry name" value="DNA_pol3_beta_2"/>
    <property type="match status" value="1"/>
</dbReference>
<sequence length="373" mass="43054">MKFTISKSKIDQTIEFLSNYIDSNDTFIPFRCVYFNIDSEKLTLVGAASTLAARKIIPIDEKELKLEKTGNFYLSVTLLKNIIKKFDKEITFEAKENLIDIYEGSTFFTLTKINAGVFPNIQFDDIENNVEIDSYKFEKVIYDVSTSTSASNDRLNSLIYKCINISAKDSNQLRFLSTDSYRLSSEIIQVNQPVTLDLTIDAKNLKKLITKDAPEKVTLFFNNNKLGVSYENTVVWTSVNKTQFVDVSSLFQVKYTRNFKIEREEFLRTINKALFYQTEKDKKMEFYFNNHDLKLIYEVPEVGIANAESKALEIIEGEGLDLHLNYIYVKEAVSALDPGMLNIFVSQNQDKILFISENDQNHIQLITPLRKYK</sequence>
<evidence type="ECO:0000256" key="2">
    <source>
        <dbReference type="ARBA" id="ARBA00004496"/>
    </source>
</evidence>
<gene>
    <name evidence="13" type="ORF">SAMN02745154_00508</name>
</gene>
<dbReference type="EMBL" id="FUXF01000018">
    <property type="protein sequence ID" value="SJZ56632.1"/>
    <property type="molecule type" value="Genomic_DNA"/>
</dbReference>
<dbReference type="PANTHER" id="PTHR30478">
    <property type="entry name" value="DNA POLYMERASE III SUBUNIT BETA"/>
    <property type="match status" value="1"/>
</dbReference>
<dbReference type="InterPro" id="IPR022634">
    <property type="entry name" value="DNA_polIII_beta_N"/>
</dbReference>
<keyword evidence="6" id="KW-0808">Transferase</keyword>
<dbReference type="GO" id="GO:0009360">
    <property type="term" value="C:DNA polymerase III complex"/>
    <property type="evidence" value="ECO:0007669"/>
    <property type="project" value="InterPro"/>
</dbReference>
<evidence type="ECO:0000256" key="3">
    <source>
        <dbReference type="ARBA" id="ARBA00010752"/>
    </source>
</evidence>
<comment type="subunit">
    <text evidence="4">Forms a ring-shaped head-to-tail homodimer around DNA which binds and tethers DNA polymerases and other proteins to the DNA. The DNA replisome complex has a single clamp-loading complex (3 tau and 1 each of delta, delta', psi and chi subunits) which binds 3 Pol III cores (1 core on the leading strand and 2 on the lagging strand) each with a beta sliding clamp dimer. Additional proteins in the replisome are other copies of gamma, psi and chi, Ssb, DNA helicase and RNA primase.</text>
</comment>
<keyword evidence="8" id="KW-0235">DNA replication</keyword>
<comment type="function">
    <text evidence="1">Confers DNA tethering and processivity to DNA polymerases and other proteins. Acts as a clamp, forming a ring around DNA (a reaction catalyzed by the clamp-loading complex) which diffuses in an ATP-independent manner freely and bidirectionally along dsDNA. Initially characterized for its ability to contact the catalytic subunit of DNA polymerase III (Pol III), a complex, multichain enzyme responsible for most of the replicative synthesis in bacteria; Pol III exhibits 3'-5' exonuclease proofreading activity. The beta chain is required for initiation of replication as well as for processivity of DNA replication.</text>
</comment>
<feature type="domain" description="DNA polymerase III beta sliding clamp central" evidence="12">
    <location>
        <begin position="132"/>
        <end position="243"/>
    </location>
</feature>
<keyword evidence="9" id="KW-0239">DNA-directed DNA polymerase</keyword>
<dbReference type="SMART" id="SM00480">
    <property type="entry name" value="POL3Bc"/>
    <property type="match status" value="1"/>
</dbReference>
<dbReference type="Gene3D" id="3.70.10.10">
    <property type="match status" value="1"/>
</dbReference>
<dbReference type="GO" id="GO:0008408">
    <property type="term" value="F:3'-5' exonuclease activity"/>
    <property type="evidence" value="ECO:0007669"/>
    <property type="project" value="InterPro"/>
</dbReference>
<protein>
    <submittedName>
        <fullName evidence="13">DNA polymerase-3 subunit beta</fullName>
    </submittedName>
</protein>
<dbReference type="Pfam" id="PF00712">
    <property type="entry name" value="DNA_pol3_beta"/>
    <property type="match status" value="1"/>
</dbReference>
<dbReference type="AlphaFoldDB" id="A0A1T4LPH7"/>
<keyword evidence="7" id="KW-0548">Nucleotidyltransferase</keyword>
<proteinExistence type="inferred from homology"/>
<evidence type="ECO:0000256" key="7">
    <source>
        <dbReference type="ARBA" id="ARBA00022695"/>
    </source>
</evidence>
<evidence type="ECO:0000256" key="10">
    <source>
        <dbReference type="ARBA" id="ARBA00023125"/>
    </source>
</evidence>
<dbReference type="CDD" id="cd00140">
    <property type="entry name" value="beta_clamp"/>
    <property type="match status" value="1"/>
</dbReference>
<organism evidence="13 14">
    <name type="scientific">Mycoplasmopsis verecunda</name>
    <dbReference type="NCBI Taxonomy" id="171291"/>
    <lineage>
        <taxon>Bacteria</taxon>
        <taxon>Bacillati</taxon>
        <taxon>Mycoplasmatota</taxon>
        <taxon>Mycoplasmoidales</taxon>
        <taxon>Metamycoplasmataceae</taxon>
        <taxon>Mycoplasmopsis</taxon>
    </lineage>
</organism>
<dbReference type="GO" id="GO:0003677">
    <property type="term" value="F:DNA binding"/>
    <property type="evidence" value="ECO:0007669"/>
    <property type="project" value="UniProtKB-KW"/>
</dbReference>
<name>A0A1T4LPH7_9BACT</name>
<evidence type="ECO:0000313" key="14">
    <source>
        <dbReference type="Proteomes" id="UP000190389"/>
    </source>
</evidence>
<dbReference type="InterPro" id="IPR046938">
    <property type="entry name" value="DNA_clamp_sf"/>
</dbReference>
<dbReference type="InterPro" id="IPR022637">
    <property type="entry name" value="DNA_polIII_beta_cen"/>
</dbReference>
<dbReference type="OrthoDB" id="397417at2"/>
<dbReference type="Gene3D" id="3.10.150.10">
    <property type="entry name" value="DNA Polymerase III, subunit A, domain 2"/>
    <property type="match status" value="1"/>
</dbReference>
<evidence type="ECO:0000259" key="12">
    <source>
        <dbReference type="Pfam" id="PF02767"/>
    </source>
</evidence>
<evidence type="ECO:0000256" key="9">
    <source>
        <dbReference type="ARBA" id="ARBA00022932"/>
    </source>
</evidence>
<evidence type="ECO:0000256" key="8">
    <source>
        <dbReference type="ARBA" id="ARBA00022705"/>
    </source>
</evidence>
<keyword evidence="14" id="KW-1185">Reference proteome</keyword>
<dbReference type="GO" id="GO:0006271">
    <property type="term" value="P:DNA strand elongation involved in DNA replication"/>
    <property type="evidence" value="ECO:0007669"/>
    <property type="project" value="TreeGrafter"/>
</dbReference>
<dbReference type="SUPFAM" id="SSF55979">
    <property type="entry name" value="DNA clamp"/>
    <property type="match status" value="3"/>
</dbReference>
<dbReference type="PANTHER" id="PTHR30478:SF0">
    <property type="entry name" value="BETA SLIDING CLAMP"/>
    <property type="match status" value="1"/>
</dbReference>
<evidence type="ECO:0000259" key="11">
    <source>
        <dbReference type="Pfam" id="PF00712"/>
    </source>
</evidence>
<comment type="similarity">
    <text evidence="3">Belongs to the beta sliding clamp family.</text>
</comment>
<keyword evidence="5" id="KW-0963">Cytoplasm</keyword>
<dbReference type="InterPro" id="IPR001001">
    <property type="entry name" value="DNA_polIII_beta"/>
</dbReference>
<dbReference type="Proteomes" id="UP000190389">
    <property type="component" value="Unassembled WGS sequence"/>
</dbReference>
<dbReference type="GO" id="GO:0003887">
    <property type="term" value="F:DNA-directed DNA polymerase activity"/>
    <property type="evidence" value="ECO:0007669"/>
    <property type="project" value="UniProtKB-KW"/>
</dbReference>
<reference evidence="14" key="1">
    <citation type="submission" date="2017-02" db="EMBL/GenBank/DDBJ databases">
        <authorList>
            <person name="Varghese N."/>
            <person name="Submissions S."/>
        </authorList>
    </citation>
    <scope>NUCLEOTIDE SEQUENCE [LARGE SCALE GENOMIC DNA]</scope>
    <source>
        <strain evidence="14">ATCC 27862</strain>
    </source>
</reference>
<evidence type="ECO:0000256" key="1">
    <source>
        <dbReference type="ARBA" id="ARBA00002266"/>
    </source>
</evidence>
<evidence type="ECO:0000256" key="6">
    <source>
        <dbReference type="ARBA" id="ARBA00022679"/>
    </source>
</evidence>
<evidence type="ECO:0000313" key="13">
    <source>
        <dbReference type="EMBL" id="SJZ56632.1"/>
    </source>
</evidence>
<feature type="domain" description="DNA polymerase III beta sliding clamp N-terminal" evidence="11">
    <location>
        <begin position="1"/>
        <end position="121"/>
    </location>
</feature>
<comment type="subcellular location">
    <subcellularLocation>
        <location evidence="2">Cytoplasm</location>
    </subcellularLocation>
</comment>
<dbReference type="RefSeq" id="WP_078747226.1">
    <property type="nucleotide sequence ID" value="NZ_CP137850.1"/>
</dbReference>
<dbReference type="STRING" id="171291.SAMN02745154_00508"/>
<keyword evidence="10" id="KW-0238">DNA-binding</keyword>
<evidence type="ECO:0000256" key="4">
    <source>
        <dbReference type="ARBA" id="ARBA00011400"/>
    </source>
</evidence>